<dbReference type="Pfam" id="PF06248">
    <property type="entry name" value="Zw10_N"/>
    <property type="match status" value="1"/>
</dbReference>
<feature type="domain" description="ZW10 C-terminal helical" evidence="14">
    <location>
        <begin position="594"/>
        <end position="668"/>
    </location>
</feature>
<evidence type="ECO:0000259" key="14">
    <source>
        <dbReference type="Pfam" id="PF22766"/>
    </source>
</evidence>
<evidence type="ECO:0000256" key="4">
    <source>
        <dbReference type="ARBA" id="ARBA00022454"/>
    </source>
</evidence>
<evidence type="ECO:0000256" key="3">
    <source>
        <dbReference type="ARBA" id="ARBA00006245"/>
    </source>
</evidence>
<comment type="subcellular location">
    <subcellularLocation>
        <location evidence="2">Chromosome</location>
        <location evidence="2">Centromere</location>
        <location evidence="2">Kinetochore</location>
    </subcellularLocation>
    <subcellularLocation>
        <location evidence="1">Cytoplasm</location>
    </subcellularLocation>
</comment>
<dbReference type="GO" id="GO:0051301">
    <property type="term" value="P:cell division"/>
    <property type="evidence" value="ECO:0007669"/>
    <property type="project" value="UniProtKB-KW"/>
</dbReference>
<gene>
    <name evidence="15" type="ORF">ERUC_LOCUS35700</name>
</gene>
<keyword evidence="6" id="KW-0132">Cell division</keyword>
<accession>A0ABC8LI19</accession>
<dbReference type="InterPro" id="IPR046362">
    <property type="entry name" value="Zw10/DSL1_C_sf"/>
</dbReference>
<evidence type="ECO:0000313" key="15">
    <source>
        <dbReference type="EMBL" id="CAH8383217.1"/>
    </source>
</evidence>
<evidence type="ECO:0000256" key="5">
    <source>
        <dbReference type="ARBA" id="ARBA00022490"/>
    </source>
</evidence>
<dbReference type="PANTHER" id="PTHR12205">
    <property type="entry name" value="CENTROMERE/KINETOCHORE PROTEIN ZW10"/>
    <property type="match status" value="1"/>
</dbReference>
<feature type="domain" description="Centromere/kinetochore protein zw10 N-terminal" evidence="11">
    <location>
        <begin position="41"/>
        <end position="129"/>
    </location>
</feature>
<name>A0ABC8LI19_ERUVS</name>
<evidence type="ECO:0000313" key="16">
    <source>
        <dbReference type="Proteomes" id="UP001642260"/>
    </source>
</evidence>
<organism evidence="15 16">
    <name type="scientific">Eruca vesicaria subsp. sativa</name>
    <name type="common">Garden rocket</name>
    <name type="synonym">Eruca sativa</name>
    <dbReference type="NCBI Taxonomy" id="29727"/>
    <lineage>
        <taxon>Eukaryota</taxon>
        <taxon>Viridiplantae</taxon>
        <taxon>Streptophyta</taxon>
        <taxon>Embryophyta</taxon>
        <taxon>Tracheophyta</taxon>
        <taxon>Spermatophyta</taxon>
        <taxon>Magnoliopsida</taxon>
        <taxon>eudicotyledons</taxon>
        <taxon>Gunneridae</taxon>
        <taxon>Pentapetalae</taxon>
        <taxon>rosids</taxon>
        <taxon>malvids</taxon>
        <taxon>Brassicales</taxon>
        <taxon>Brassicaceae</taxon>
        <taxon>Brassiceae</taxon>
        <taxon>Eruca</taxon>
    </lineage>
</organism>
<dbReference type="Pfam" id="PF22766">
    <property type="entry name" value="ZW10_C2"/>
    <property type="match status" value="1"/>
</dbReference>
<dbReference type="InterPro" id="IPR055148">
    <property type="entry name" value="ZW10_C_2"/>
</dbReference>
<dbReference type="InterPro" id="IPR048344">
    <property type="entry name" value="Zw10_middle"/>
</dbReference>
<dbReference type="Pfam" id="PF20665">
    <property type="entry name" value="Zw10_middle"/>
    <property type="match status" value="1"/>
</dbReference>
<proteinExistence type="inferred from homology"/>
<dbReference type="AlphaFoldDB" id="A0ABC8LI19"/>
<keyword evidence="10" id="KW-0137">Centromere</keyword>
<dbReference type="InterPro" id="IPR048343">
    <property type="entry name" value="ZW10_C"/>
</dbReference>
<evidence type="ECO:0008006" key="17">
    <source>
        <dbReference type="Google" id="ProtNLM"/>
    </source>
</evidence>
<dbReference type="GO" id="GO:0005737">
    <property type="term" value="C:cytoplasm"/>
    <property type="evidence" value="ECO:0007669"/>
    <property type="project" value="UniProtKB-SubCell"/>
</dbReference>
<evidence type="ECO:0000259" key="12">
    <source>
        <dbReference type="Pfam" id="PF20665"/>
    </source>
</evidence>
<dbReference type="Proteomes" id="UP001642260">
    <property type="component" value="Unassembled WGS sequence"/>
</dbReference>
<evidence type="ECO:0000256" key="1">
    <source>
        <dbReference type="ARBA" id="ARBA00004496"/>
    </source>
</evidence>
<feature type="domain" description="Centromere/kinetochore protein zw10 C-terminal" evidence="13">
    <location>
        <begin position="495"/>
        <end position="571"/>
    </location>
</feature>
<evidence type="ECO:0000256" key="7">
    <source>
        <dbReference type="ARBA" id="ARBA00022776"/>
    </source>
</evidence>
<evidence type="ECO:0000256" key="6">
    <source>
        <dbReference type="ARBA" id="ARBA00022618"/>
    </source>
</evidence>
<evidence type="ECO:0000256" key="10">
    <source>
        <dbReference type="ARBA" id="ARBA00023328"/>
    </source>
</evidence>
<keyword evidence="7" id="KW-0498">Mitosis</keyword>
<evidence type="ECO:0000256" key="2">
    <source>
        <dbReference type="ARBA" id="ARBA00004629"/>
    </source>
</evidence>
<evidence type="ECO:0000256" key="8">
    <source>
        <dbReference type="ARBA" id="ARBA00022838"/>
    </source>
</evidence>
<dbReference type="PANTHER" id="PTHR12205:SF0">
    <property type="entry name" value="CENTROMERE_KINETOCHORE PROTEIN ZW10 HOMOLOG"/>
    <property type="match status" value="1"/>
</dbReference>
<comment type="similarity">
    <text evidence="3">Belongs to the ZW10 family.</text>
</comment>
<evidence type="ECO:0000256" key="9">
    <source>
        <dbReference type="ARBA" id="ARBA00023306"/>
    </source>
</evidence>
<protein>
    <recommendedName>
        <fullName evidence="17">Centromere/kinetochore protein zw10 homolog</fullName>
    </recommendedName>
</protein>
<dbReference type="EMBL" id="CAKOAT010580709">
    <property type="protein sequence ID" value="CAH8383217.1"/>
    <property type="molecule type" value="Genomic_DNA"/>
</dbReference>
<keyword evidence="4" id="KW-0158">Chromosome</keyword>
<dbReference type="Gene3D" id="1.10.357.150">
    <property type="match status" value="1"/>
</dbReference>
<sequence length="671" mass="76265">MPEIDALFESINVHDLLAGHDLNDPTTPLSAPDLRLLVNRLESHSLRIKSKVQSYLVSHHSEFSNLFSTCQDAVSRTRLISDDVVNLISVRSVDVEIREVVDEIREKSEEVRLKRELVELVSVVVGICEVVKEAKEGLKRGRFRFAAERIREMKGVLRVGEEVEEGEPLVYVLLRKEWSCCFDEIQEVLAKFMESAVCFELESCKLRISYQLSVGEITGISLSTVLEAMEVIGMLDYGLAKAADLIFKHVITPAVIHASTFNVVEDSCKTSGDVTEAVLKLEQSSDHKTEDVDGDAIYSGILKIVKFICSSLCFGNVTWIHSFGRLTWPRISELVISKFLSKVVPEDASKLADFQKVIERTSQFETALKELSFISPSDEEGRLSKYAENVEVHFASRKKIEILAKARSLLLQCNFTIPKGLAMRNASFKSDGVESIDENLSKHIVRLLFTSEMMFVCPLQELLQSFTMLLEIPYFYMKLLFPSRYLISSLITRNVKLEKQLNGINQAAVLLHNDCLYLFEEILGIAFEYRASFPSSIKEYAVFADVAPRFKLMAEEVLQRQVQLVVSSLQEVIDSADGFQDTHQIKQFESAKFSIEQVVFSLEKVHMIWEPVLRPKIYRHSMCLVLESVFRRITRDILLLDDMAADETFQLQRLIHLMMENISSLLGSLMI</sequence>
<dbReference type="InterPro" id="IPR009361">
    <property type="entry name" value="Zw10_N"/>
</dbReference>
<reference evidence="15 16" key="1">
    <citation type="submission" date="2022-03" db="EMBL/GenBank/DDBJ databases">
        <authorList>
            <person name="Macdonald S."/>
            <person name="Ahmed S."/>
            <person name="Newling K."/>
        </authorList>
    </citation>
    <scope>NUCLEOTIDE SEQUENCE [LARGE SCALE GENOMIC DNA]</scope>
</reference>
<dbReference type="Pfam" id="PF20666">
    <property type="entry name" value="ZW10_C"/>
    <property type="match status" value="1"/>
</dbReference>
<keyword evidence="16" id="KW-1185">Reference proteome</keyword>
<keyword evidence="8" id="KW-0995">Kinetochore</keyword>
<evidence type="ECO:0000259" key="13">
    <source>
        <dbReference type="Pfam" id="PF20666"/>
    </source>
</evidence>
<keyword evidence="9" id="KW-0131">Cell cycle</keyword>
<dbReference type="GO" id="GO:0000776">
    <property type="term" value="C:kinetochore"/>
    <property type="evidence" value="ECO:0007669"/>
    <property type="project" value="UniProtKB-KW"/>
</dbReference>
<keyword evidence="5" id="KW-0963">Cytoplasm</keyword>
<comment type="caution">
    <text evidence="15">The sequence shown here is derived from an EMBL/GenBank/DDBJ whole genome shotgun (WGS) entry which is preliminary data.</text>
</comment>
<feature type="domain" description="Centromere/kinetochore protein zw10 middle" evidence="12">
    <location>
        <begin position="174"/>
        <end position="410"/>
    </location>
</feature>
<evidence type="ECO:0000259" key="11">
    <source>
        <dbReference type="Pfam" id="PF06248"/>
    </source>
</evidence>